<organism evidence="2 3">
    <name type="scientific">Oryza meyeriana var. granulata</name>
    <dbReference type="NCBI Taxonomy" id="110450"/>
    <lineage>
        <taxon>Eukaryota</taxon>
        <taxon>Viridiplantae</taxon>
        <taxon>Streptophyta</taxon>
        <taxon>Embryophyta</taxon>
        <taxon>Tracheophyta</taxon>
        <taxon>Spermatophyta</taxon>
        <taxon>Magnoliopsida</taxon>
        <taxon>Liliopsida</taxon>
        <taxon>Poales</taxon>
        <taxon>Poaceae</taxon>
        <taxon>BOP clade</taxon>
        <taxon>Oryzoideae</taxon>
        <taxon>Oryzeae</taxon>
        <taxon>Oryzinae</taxon>
        <taxon>Oryza</taxon>
        <taxon>Oryza meyeriana</taxon>
    </lineage>
</organism>
<comment type="caution">
    <text evidence="2">The sequence shown here is derived from an EMBL/GenBank/DDBJ whole genome shotgun (WGS) entry which is preliminary data.</text>
</comment>
<evidence type="ECO:0000313" key="3">
    <source>
        <dbReference type="Proteomes" id="UP000479710"/>
    </source>
</evidence>
<feature type="region of interest" description="Disordered" evidence="1">
    <location>
        <begin position="56"/>
        <end position="87"/>
    </location>
</feature>
<dbReference type="EMBL" id="SPHZ02000012">
    <property type="protein sequence ID" value="KAF0887837.1"/>
    <property type="molecule type" value="Genomic_DNA"/>
</dbReference>
<dbReference type="AlphaFoldDB" id="A0A6G1BJF7"/>
<feature type="region of interest" description="Disordered" evidence="1">
    <location>
        <begin position="1"/>
        <end position="34"/>
    </location>
</feature>
<feature type="compositionally biased region" description="Basic and acidic residues" evidence="1">
    <location>
        <begin position="20"/>
        <end position="34"/>
    </location>
</feature>
<evidence type="ECO:0000256" key="1">
    <source>
        <dbReference type="SAM" id="MobiDB-lite"/>
    </source>
</evidence>
<keyword evidence="3" id="KW-1185">Reference proteome</keyword>
<accession>A0A6G1BJF7</accession>
<reference evidence="2 3" key="1">
    <citation type="submission" date="2019-11" db="EMBL/GenBank/DDBJ databases">
        <title>Whole genome sequence of Oryza granulata.</title>
        <authorList>
            <person name="Li W."/>
        </authorList>
    </citation>
    <scope>NUCLEOTIDE SEQUENCE [LARGE SCALE GENOMIC DNA]</scope>
    <source>
        <strain evidence="3">cv. Menghai</strain>
        <tissue evidence="2">Leaf</tissue>
    </source>
</reference>
<dbReference type="Proteomes" id="UP000479710">
    <property type="component" value="Unassembled WGS sequence"/>
</dbReference>
<name>A0A6G1BJF7_9ORYZ</name>
<sequence length="87" mass="9522">MAPRPKMTGGRWLRSSRGAKLAERNGGRDDTVWEGKKKPVASTVVHEGMAWSKEDIDETDWMGVPDDEKSRPAADGGSIWASPLAQN</sequence>
<protein>
    <submittedName>
        <fullName evidence="2">Uncharacterized protein</fullName>
    </submittedName>
</protein>
<proteinExistence type="predicted"/>
<evidence type="ECO:0000313" key="2">
    <source>
        <dbReference type="EMBL" id="KAF0887837.1"/>
    </source>
</evidence>
<gene>
    <name evidence="2" type="ORF">E2562_004049</name>
</gene>